<dbReference type="EMBL" id="BPVZ01000001">
    <property type="protein sequence ID" value="GKU85871.1"/>
    <property type="molecule type" value="Genomic_DNA"/>
</dbReference>
<comment type="subcellular location">
    <subcellularLocation>
        <location evidence="1">Membrane</location>
    </subcellularLocation>
</comment>
<reference evidence="8 9" key="1">
    <citation type="journal article" date="2021" name="Commun. Biol.">
        <title>The genome of Shorea leprosula (Dipterocarpaceae) highlights the ecological relevance of drought in aseasonal tropical rainforests.</title>
        <authorList>
            <person name="Ng K.K.S."/>
            <person name="Kobayashi M.J."/>
            <person name="Fawcett J.A."/>
            <person name="Hatakeyama M."/>
            <person name="Paape T."/>
            <person name="Ng C.H."/>
            <person name="Ang C.C."/>
            <person name="Tnah L.H."/>
            <person name="Lee C.T."/>
            <person name="Nishiyama T."/>
            <person name="Sese J."/>
            <person name="O'Brien M.J."/>
            <person name="Copetti D."/>
            <person name="Mohd Noor M.I."/>
            <person name="Ong R.C."/>
            <person name="Putra M."/>
            <person name="Sireger I.Z."/>
            <person name="Indrioko S."/>
            <person name="Kosugi Y."/>
            <person name="Izuno A."/>
            <person name="Isagi Y."/>
            <person name="Lee S.L."/>
            <person name="Shimizu K.K."/>
        </authorList>
    </citation>
    <scope>NUCLEOTIDE SEQUENCE [LARGE SCALE GENOMIC DNA]</scope>
    <source>
        <strain evidence="8">214</strain>
    </source>
</reference>
<dbReference type="Pfam" id="PF04576">
    <property type="entry name" value="Zein-binding"/>
    <property type="match status" value="1"/>
</dbReference>
<evidence type="ECO:0000256" key="5">
    <source>
        <dbReference type="SAM" id="Coils"/>
    </source>
</evidence>
<dbReference type="AlphaFoldDB" id="A0AAV5HFD6"/>
<evidence type="ECO:0000259" key="7">
    <source>
        <dbReference type="PROSITE" id="PS51775"/>
    </source>
</evidence>
<keyword evidence="4 6" id="KW-0472">Membrane</keyword>
<sequence length="290" mass="33138">MRILSWVGGLVVGCFVLDLYRRPLEIFMGMLMADVSTYFKFLAQRSELRHGFWGFGHLSLVLNVLGLFLMFCLGLVVLQFGLPNKAVKRFLWDIRGKSRDLRKVFPSNQCFGEVSDAKIRSSPCDSLKFSGNSKSSYMGNKGQSMDLVNGGREGRGKDVFERESNKKGCFVEDEEFDVMALRKLVKLERKRANAACAELEKERMASSSAADETMAMILRLQSEKSAADMEANQYRRMAEEKHEYDQEVIQSLQWLVMKYESDVKLLEDQLQACKQKMALRVEDDELDLAD</sequence>
<protein>
    <recommendedName>
        <fullName evidence="7">GTD-binding domain-containing protein</fullName>
    </recommendedName>
</protein>
<dbReference type="GO" id="GO:0080115">
    <property type="term" value="F:myosin XI tail binding"/>
    <property type="evidence" value="ECO:0007669"/>
    <property type="project" value="UniProtKB-ARBA"/>
</dbReference>
<organism evidence="8 9">
    <name type="scientific">Rubroshorea leprosula</name>
    <dbReference type="NCBI Taxonomy" id="152421"/>
    <lineage>
        <taxon>Eukaryota</taxon>
        <taxon>Viridiplantae</taxon>
        <taxon>Streptophyta</taxon>
        <taxon>Embryophyta</taxon>
        <taxon>Tracheophyta</taxon>
        <taxon>Spermatophyta</taxon>
        <taxon>Magnoliopsida</taxon>
        <taxon>eudicotyledons</taxon>
        <taxon>Gunneridae</taxon>
        <taxon>Pentapetalae</taxon>
        <taxon>rosids</taxon>
        <taxon>malvids</taxon>
        <taxon>Malvales</taxon>
        <taxon>Dipterocarpaceae</taxon>
        <taxon>Rubroshorea</taxon>
    </lineage>
</organism>
<dbReference type="GO" id="GO:0016020">
    <property type="term" value="C:membrane"/>
    <property type="evidence" value="ECO:0007669"/>
    <property type="project" value="UniProtKB-SubCell"/>
</dbReference>
<dbReference type="PANTHER" id="PTHR31422">
    <property type="entry name" value="BNAANNG28530D PROTEIN"/>
    <property type="match status" value="1"/>
</dbReference>
<dbReference type="Proteomes" id="UP001054252">
    <property type="component" value="Unassembled WGS sequence"/>
</dbReference>
<evidence type="ECO:0000256" key="1">
    <source>
        <dbReference type="ARBA" id="ARBA00004370"/>
    </source>
</evidence>
<keyword evidence="9" id="KW-1185">Reference proteome</keyword>
<evidence type="ECO:0000256" key="3">
    <source>
        <dbReference type="ARBA" id="ARBA00022989"/>
    </source>
</evidence>
<evidence type="ECO:0000313" key="8">
    <source>
        <dbReference type="EMBL" id="GKU85871.1"/>
    </source>
</evidence>
<keyword evidence="2 6" id="KW-0812">Transmembrane</keyword>
<evidence type="ECO:0000256" key="2">
    <source>
        <dbReference type="ARBA" id="ARBA00022692"/>
    </source>
</evidence>
<comment type="caution">
    <text evidence="8">The sequence shown here is derived from an EMBL/GenBank/DDBJ whole genome shotgun (WGS) entry which is preliminary data.</text>
</comment>
<dbReference type="InterPro" id="IPR007656">
    <property type="entry name" value="GTD-bd"/>
</dbReference>
<accession>A0AAV5HFD6</accession>
<feature type="transmembrane region" description="Helical" evidence="6">
    <location>
        <begin position="55"/>
        <end position="82"/>
    </location>
</feature>
<proteinExistence type="predicted"/>
<dbReference type="PANTHER" id="PTHR31422:SF2">
    <property type="entry name" value="PROTEIN FLOURY 1-LIKE"/>
    <property type="match status" value="1"/>
</dbReference>
<evidence type="ECO:0000256" key="6">
    <source>
        <dbReference type="SAM" id="Phobius"/>
    </source>
</evidence>
<dbReference type="PROSITE" id="PS51775">
    <property type="entry name" value="GTD_BINDING"/>
    <property type="match status" value="1"/>
</dbReference>
<name>A0AAV5HFD6_9ROSI</name>
<gene>
    <name evidence="8" type="ORF">SLEP1_g485</name>
</gene>
<keyword evidence="5" id="KW-0175">Coiled coil</keyword>
<evidence type="ECO:0000256" key="4">
    <source>
        <dbReference type="ARBA" id="ARBA00023136"/>
    </source>
</evidence>
<keyword evidence="3 6" id="KW-1133">Transmembrane helix</keyword>
<feature type="coiled-coil region" evidence="5">
    <location>
        <begin position="249"/>
        <end position="276"/>
    </location>
</feature>
<feature type="domain" description="GTD-binding" evidence="7">
    <location>
        <begin position="176"/>
        <end position="274"/>
    </location>
</feature>
<evidence type="ECO:0000313" key="9">
    <source>
        <dbReference type="Proteomes" id="UP001054252"/>
    </source>
</evidence>